<dbReference type="OrthoDB" id="4072855at2759"/>
<feature type="compositionally biased region" description="Polar residues" evidence="1">
    <location>
        <begin position="58"/>
        <end position="70"/>
    </location>
</feature>
<evidence type="ECO:0000313" key="2">
    <source>
        <dbReference type="EMBL" id="PPQ77745.1"/>
    </source>
</evidence>
<feature type="region of interest" description="Disordered" evidence="1">
    <location>
        <begin position="1"/>
        <end position="70"/>
    </location>
</feature>
<keyword evidence="3" id="KW-1185">Reference proteome</keyword>
<evidence type="ECO:0000256" key="1">
    <source>
        <dbReference type="SAM" id="MobiDB-lite"/>
    </source>
</evidence>
<dbReference type="AlphaFoldDB" id="A0A409WGX8"/>
<dbReference type="InParanoid" id="A0A409WGX8"/>
<name>A0A409WGX8_PSICY</name>
<dbReference type="EMBL" id="NHYD01003434">
    <property type="protein sequence ID" value="PPQ77745.1"/>
    <property type="molecule type" value="Genomic_DNA"/>
</dbReference>
<feature type="region of interest" description="Disordered" evidence="1">
    <location>
        <begin position="178"/>
        <end position="198"/>
    </location>
</feature>
<comment type="caution">
    <text evidence="2">The sequence shown here is derived from an EMBL/GenBank/DDBJ whole genome shotgun (WGS) entry which is preliminary data.</text>
</comment>
<reference evidence="2 3" key="1">
    <citation type="journal article" date="2018" name="Evol. Lett.">
        <title>Horizontal gene cluster transfer increased hallucinogenic mushroom diversity.</title>
        <authorList>
            <person name="Reynolds H.T."/>
            <person name="Vijayakumar V."/>
            <person name="Gluck-Thaler E."/>
            <person name="Korotkin H.B."/>
            <person name="Matheny P.B."/>
            <person name="Slot J.C."/>
        </authorList>
    </citation>
    <scope>NUCLEOTIDE SEQUENCE [LARGE SCALE GENOMIC DNA]</scope>
    <source>
        <strain evidence="2 3">2631</strain>
    </source>
</reference>
<feature type="region of interest" description="Disordered" evidence="1">
    <location>
        <begin position="88"/>
        <end position="113"/>
    </location>
</feature>
<protein>
    <submittedName>
        <fullName evidence="2">Uncharacterized protein</fullName>
    </submittedName>
</protein>
<proteinExistence type="predicted"/>
<accession>A0A409WGX8</accession>
<organism evidence="2 3">
    <name type="scientific">Psilocybe cyanescens</name>
    <dbReference type="NCBI Taxonomy" id="93625"/>
    <lineage>
        <taxon>Eukaryota</taxon>
        <taxon>Fungi</taxon>
        <taxon>Dikarya</taxon>
        <taxon>Basidiomycota</taxon>
        <taxon>Agaricomycotina</taxon>
        <taxon>Agaricomycetes</taxon>
        <taxon>Agaricomycetidae</taxon>
        <taxon>Agaricales</taxon>
        <taxon>Agaricineae</taxon>
        <taxon>Strophariaceae</taxon>
        <taxon>Psilocybe</taxon>
    </lineage>
</organism>
<sequence>MDVDVPNKRALTDEVRDANAASDKFSRSSSSGTPEDLVQRLRNAGARGRKSVLEGYKTSPSTFSKAQSTGSIFRSMNETLQEVYSSRDASANLTNNNQTSRKRARSVSDHDEQTPILEGSEMQAAFEHSATSRPIKPLRTSQRSLHTTRSLPAGEFAFGGHGQSSKIPHFRQTVNEEEDWSQETTFQSSEQHFEPMVL</sequence>
<evidence type="ECO:0000313" key="3">
    <source>
        <dbReference type="Proteomes" id="UP000283269"/>
    </source>
</evidence>
<dbReference type="Proteomes" id="UP000283269">
    <property type="component" value="Unassembled WGS sequence"/>
</dbReference>
<feature type="compositionally biased region" description="Basic and acidic residues" evidence="1">
    <location>
        <begin position="1"/>
        <end position="17"/>
    </location>
</feature>
<feature type="compositionally biased region" description="Polar residues" evidence="1">
    <location>
        <begin position="88"/>
        <end position="99"/>
    </location>
</feature>
<gene>
    <name evidence="2" type="ORF">CVT25_011180</name>
</gene>